<dbReference type="Pfam" id="PF00001">
    <property type="entry name" value="7tm_1"/>
    <property type="match status" value="1"/>
</dbReference>
<keyword evidence="3" id="KW-1133">Transmembrane helix</keyword>
<sequence length="130" mass="14622">QGAGFLSDYRPIRHIQCLILDDDWYPENLLQVVDFYYLSAGLVNVLTDIIWKSTIDWHAGNVGCKMVRYGQGVVTYGSTYALVALSLDRLHAIARPLGFTRSGRSRRIEFWPSSVLTECMLSRVHSASPG</sequence>
<gene>
    <name evidence="5" type="ORF">BaRGS_00033784</name>
</gene>
<dbReference type="InterPro" id="IPR027294">
    <property type="entry name" value="NPS_rcpt"/>
</dbReference>
<dbReference type="Gene3D" id="1.20.1070.10">
    <property type="entry name" value="Rhodopsin 7-helix transmembrane proteins"/>
    <property type="match status" value="1"/>
</dbReference>
<evidence type="ECO:0000313" key="6">
    <source>
        <dbReference type="Proteomes" id="UP001519460"/>
    </source>
</evidence>
<dbReference type="GO" id="GO:0016020">
    <property type="term" value="C:membrane"/>
    <property type="evidence" value="ECO:0007669"/>
    <property type="project" value="UniProtKB-SubCell"/>
</dbReference>
<keyword evidence="6" id="KW-1185">Reference proteome</keyword>
<name>A0ABD0JJP9_9CAEN</name>
<proteinExistence type="predicted"/>
<evidence type="ECO:0000256" key="3">
    <source>
        <dbReference type="ARBA" id="ARBA00022989"/>
    </source>
</evidence>
<dbReference type="EMBL" id="JACVVK020000419">
    <property type="protein sequence ID" value="KAK7474973.1"/>
    <property type="molecule type" value="Genomic_DNA"/>
</dbReference>
<evidence type="ECO:0000313" key="5">
    <source>
        <dbReference type="EMBL" id="KAK7474973.1"/>
    </source>
</evidence>
<feature type="non-terminal residue" evidence="5">
    <location>
        <position position="130"/>
    </location>
</feature>
<organism evidence="5 6">
    <name type="scientific">Batillaria attramentaria</name>
    <dbReference type="NCBI Taxonomy" id="370345"/>
    <lineage>
        <taxon>Eukaryota</taxon>
        <taxon>Metazoa</taxon>
        <taxon>Spiralia</taxon>
        <taxon>Lophotrochozoa</taxon>
        <taxon>Mollusca</taxon>
        <taxon>Gastropoda</taxon>
        <taxon>Caenogastropoda</taxon>
        <taxon>Sorbeoconcha</taxon>
        <taxon>Cerithioidea</taxon>
        <taxon>Batillariidae</taxon>
        <taxon>Batillaria</taxon>
    </lineage>
</organism>
<dbReference type="Proteomes" id="UP001519460">
    <property type="component" value="Unassembled WGS sequence"/>
</dbReference>
<evidence type="ECO:0000256" key="4">
    <source>
        <dbReference type="ARBA" id="ARBA00023136"/>
    </source>
</evidence>
<dbReference type="SUPFAM" id="SSF81321">
    <property type="entry name" value="Family A G protein-coupled receptor-like"/>
    <property type="match status" value="1"/>
</dbReference>
<comment type="subcellular location">
    <subcellularLocation>
        <location evidence="1">Membrane</location>
    </subcellularLocation>
</comment>
<dbReference type="PANTHER" id="PTHR24244">
    <property type="entry name" value="NEUROPEPTIDE S RECEPTOR"/>
    <property type="match status" value="1"/>
</dbReference>
<accession>A0ABD0JJP9</accession>
<keyword evidence="4" id="KW-0472">Membrane</keyword>
<dbReference type="InterPro" id="IPR000276">
    <property type="entry name" value="GPCR_Rhodpsn"/>
</dbReference>
<evidence type="ECO:0000256" key="1">
    <source>
        <dbReference type="ARBA" id="ARBA00004370"/>
    </source>
</evidence>
<dbReference type="PANTHER" id="PTHR24244:SF1">
    <property type="entry name" value="G-PROTEIN COUPLED RECEPTORS FAMILY 1 PROFILE DOMAIN-CONTAINING PROTEIN"/>
    <property type="match status" value="1"/>
</dbReference>
<evidence type="ECO:0000256" key="2">
    <source>
        <dbReference type="ARBA" id="ARBA00022692"/>
    </source>
</evidence>
<feature type="non-terminal residue" evidence="5">
    <location>
        <position position="1"/>
    </location>
</feature>
<comment type="caution">
    <text evidence="5">The sequence shown here is derived from an EMBL/GenBank/DDBJ whole genome shotgun (WGS) entry which is preliminary data.</text>
</comment>
<protein>
    <submittedName>
        <fullName evidence="5">Uncharacterized protein</fullName>
    </submittedName>
</protein>
<reference evidence="5 6" key="1">
    <citation type="journal article" date="2023" name="Sci. Data">
        <title>Genome assembly of the Korean intertidal mud-creeper Batillaria attramentaria.</title>
        <authorList>
            <person name="Patra A.K."/>
            <person name="Ho P.T."/>
            <person name="Jun S."/>
            <person name="Lee S.J."/>
            <person name="Kim Y."/>
            <person name="Won Y.J."/>
        </authorList>
    </citation>
    <scope>NUCLEOTIDE SEQUENCE [LARGE SCALE GENOMIC DNA]</scope>
    <source>
        <strain evidence="5">Wonlab-2016</strain>
    </source>
</reference>
<dbReference type="AlphaFoldDB" id="A0ABD0JJP9"/>
<keyword evidence="2" id="KW-0812">Transmembrane</keyword>